<name>A0A9P6N6H9_9BASI</name>
<dbReference type="InterPro" id="IPR036188">
    <property type="entry name" value="FAD/NAD-bd_sf"/>
</dbReference>
<keyword evidence="3" id="KW-0274">FAD</keyword>
<dbReference type="PANTHER" id="PTHR43004">
    <property type="entry name" value="TRK SYSTEM POTASSIUM UPTAKE PROTEIN"/>
    <property type="match status" value="1"/>
</dbReference>
<evidence type="ECO:0000259" key="5">
    <source>
        <dbReference type="Pfam" id="PF01494"/>
    </source>
</evidence>
<evidence type="ECO:0000256" key="1">
    <source>
        <dbReference type="ARBA" id="ARBA00007801"/>
    </source>
</evidence>
<dbReference type="Proteomes" id="UP000886653">
    <property type="component" value="Unassembled WGS sequence"/>
</dbReference>
<dbReference type="SUPFAM" id="SSF51905">
    <property type="entry name" value="FAD/NAD(P)-binding domain"/>
    <property type="match status" value="1"/>
</dbReference>
<evidence type="ECO:0008006" key="9">
    <source>
        <dbReference type="Google" id="ProtNLM"/>
    </source>
</evidence>
<evidence type="ECO:0000313" key="8">
    <source>
        <dbReference type="Proteomes" id="UP000886653"/>
    </source>
</evidence>
<comment type="similarity">
    <text evidence="1">Belongs to the PheA/TfdB FAD monooxygenase family.</text>
</comment>
<dbReference type="GO" id="GO:0071949">
    <property type="term" value="F:FAD binding"/>
    <property type="evidence" value="ECO:0007669"/>
    <property type="project" value="InterPro"/>
</dbReference>
<dbReference type="InterPro" id="IPR012941">
    <property type="entry name" value="Phe_hydrox_C_dim_dom"/>
</dbReference>
<evidence type="ECO:0000313" key="7">
    <source>
        <dbReference type="EMBL" id="KAG0140008.1"/>
    </source>
</evidence>
<dbReference type="Pfam" id="PF07976">
    <property type="entry name" value="Phe_hydrox_dim"/>
    <property type="match status" value="1"/>
</dbReference>
<feature type="domain" description="FAD-binding" evidence="5">
    <location>
        <begin position="243"/>
        <end position="445"/>
    </location>
</feature>
<organism evidence="7 8">
    <name type="scientific">Cronartium quercuum f. sp. fusiforme G11</name>
    <dbReference type="NCBI Taxonomy" id="708437"/>
    <lineage>
        <taxon>Eukaryota</taxon>
        <taxon>Fungi</taxon>
        <taxon>Dikarya</taxon>
        <taxon>Basidiomycota</taxon>
        <taxon>Pucciniomycotina</taxon>
        <taxon>Pucciniomycetes</taxon>
        <taxon>Pucciniales</taxon>
        <taxon>Coleosporiaceae</taxon>
        <taxon>Cronartium</taxon>
    </lineage>
</organism>
<dbReference type="EMBL" id="MU167488">
    <property type="protein sequence ID" value="KAG0140008.1"/>
    <property type="molecule type" value="Genomic_DNA"/>
</dbReference>
<dbReference type="InterPro" id="IPR002938">
    <property type="entry name" value="FAD-bd"/>
</dbReference>
<dbReference type="PRINTS" id="PR00420">
    <property type="entry name" value="RNGMNOXGNASE"/>
</dbReference>
<proteinExistence type="inferred from homology"/>
<evidence type="ECO:0000256" key="3">
    <source>
        <dbReference type="ARBA" id="ARBA00022827"/>
    </source>
</evidence>
<dbReference type="AlphaFoldDB" id="A0A9P6N6H9"/>
<keyword evidence="8" id="KW-1185">Reference proteome</keyword>
<dbReference type="CDD" id="cd02979">
    <property type="entry name" value="PHOX_C"/>
    <property type="match status" value="1"/>
</dbReference>
<comment type="caution">
    <text evidence="7">The sequence shown here is derived from an EMBL/GenBank/DDBJ whole genome shotgun (WGS) entry which is preliminary data.</text>
</comment>
<sequence length="696" mass="77403">MNTLISNPTPNDKTTDLFDQKSSSNVDVLIIGAGPAGLMAAASLTRYGVHNIRIVDKRATKIFTGQADGLNPRSLEVLQALGIGNQVMAEANELGEICFWNPNQSGRIHRTARIPDTIPEISRYRQSTVHQGRIERIMIDAIAAWSSSSTNVNTEEGINQTHKKRPITVERAVCPDLIKLPSPNASALSDSLEDRVIVRLRHLSQAEAKPAQFSPLAPDGLYRSNMFEDDALDASPQGFPTKEVLEEVKCRYVIGADGARSWTRGAIGFKLEGESSDFFWGVVDGIPATDFPDIRMRCCIHSAEKGSVMIIPREKDLIRLYIQIPQPEPGKRPNRADVTPEKLMTAAKAIFEPYTINIPKIEWFTCYEIGQRLADHWSWNNRIFIAGDACHTHSPKAGQGMNTSMADTFNLTWKIAHVLQRKSDPKILSTYEIERSQVASELIEFDQKFAALFSGKPAKDVLDVTGISLQEFQQTMERGNQFASGTSVNYQPSTIVAKPGSPHNYKVLNKPELASKLPIGPRLYSHQVVCLSDAKPYHLADISPADGKWRLIIFGGNISKYSGCKVRLNSLAKFLGEDQNSPIKKFTPINQSTDSVIDTITILASKRTELEPDDFLEVLRPLKGKHGFRSYQKIFTDDESYHQGHGQAYKKYGIDPKVGCVVLVRPDQYVSLITDINDHQGIAGFFDDFMVTQNSN</sequence>
<dbReference type="OrthoDB" id="1716816at2759"/>
<dbReference type="PANTHER" id="PTHR43004:SF20">
    <property type="entry name" value="2-MONOOXYGENASE, PUTATIVE (AFU_ORTHOLOGUE AFUA_1G13660)-RELATED"/>
    <property type="match status" value="1"/>
</dbReference>
<evidence type="ECO:0000256" key="2">
    <source>
        <dbReference type="ARBA" id="ARBA00022630"/>
    </source>
</evidence>
<dbReference type="Pfam" id="PF01494">
    <property type="entry name" value="FAD_binding_3"/>
    <property type="match status" value="2"/>
</dbReference>
<accession>A0A9P6N6H9</accession>
<keyword evidence="2" id="KW-0285">Flavoprotein</keyword>
<gene>
    <name evidence="7" type="ORF">CROQUDRAFT_84681</name>
</gene>
<evidence type="ECO:0000259" key="6">
    <source>
        <dbReference type="Pfam" id="PF07976"/>
    </source>
</evidence>
<dbReference type="InterPro" id="IPR050641">
    <property type="entry name" value="RIFMO-like"/>
</dbReference>
<dbReference type="SUPFAM" id="SSF54373">
    <property type="entry name" value="FAD-linked reductases, C-terminal domain"/>
    <property type="match status" value="1"/>
</dbReference>
<evidence type="ECO:0000256" key="4">
    <source>
        <dbReference type="ARBA" id="ARBA00023002"/>
    </source>
</evidence>
<feature type="domain" description="FAD-binding" evidence="5">
    <location>
        <begin position="26"/>
        <end position="155"/>
    </location>
</feature>
<dbReference type="Gene3D" id="3.50.50.60">
    <property type="entry name" value="FAD/NAD(P)-binding domain"/>
    <property type="match status" value="1"/>
</dbReference>
<dbReference type="SUPFAM" id="SSF52833">
    <property type="entry name" value="Thioredoxin-like"/>
    <property type="match status" value="1"/>
</dbReference>
<dbReference type="InterPro" id="IPR036249">
    <property type="entry name" value="Thioredoxin-like_sf"/>
</dbReference>
<reference evidence="7" key="1">
    <citation type="submission" date="2013-11" db="EMBL/GenBank/DDBJ databases">
        <title>Genome sequence of the fusiform rust pathogen reveals effectors for host alternation and coevolution with pine.</title>
        <authorList>
            <consortium name="DOE Joint Genome Institute"/>
            <person name="Smith K."/>
            <person name="Pendleton A."/>
            <person name="Kubisiak T."/>
            <person name="Anderson C."/>
            <person name="Salamov A."/>
            <person name="Aerts A."/>
            <person name="Riley R."/>
            <person name="Clum A."/>
            <person name="Lindquist E."/>
            <person name="Ence D."/>
            <person name="Campbell M."/>
            <person name="Kronenberg Z."/>
            <person name="Feau N."/>
            <person name="Dhillon B."/>
            <person name="Hamelin R."/>
            <person name="Burleigh J."/>
            <person name="Smith J."/>
            <person name="Yandell M."/>
            <person name="Nelson C."/>
            <person name="Grigoriev I."/>
            <person name="Davis J."/>
        </authorList>
    </citation>
    <scope>NUCLEOTIDE SEQUENCE</scope>
    <source>
        <strain evidence="7">G11</strain>
    </source>
</reference>
<dbReference type="InterPro" id="IPR038220">
    <property type="entry name" value="PHOX_C_sf"/>
</dbReference>
<dbReference type="GO" id="GO:0016709">
    <property type="term" value="F:oxidoreductase activity, acting on paired donors, with incorporation or reduction of molecular oxygen, NAD(P)H as one donor, and incorporation of one atom of oxygen"/>
    <property type="evidence" value="ECO:0007669"/>
    <property type="project" value="UniProtKB-ARBA"/>
</dbReference>
<dbReference type="Gene3D" id="3.40.30.20">
    <property type="match status" value="1"/>
</dbReference>
<dbReference type="Gene3D" id="3.30.9.10">
    <property type="entry name" value="D-Amino Acid Oxidase, subunit A, domain 2"/>
    <property type="match status" value="1"/>
</dbReference>
<keyword evidence="4" id="KW-0560">Oxidoreductase</keyword>
<feature type="domain" description="Phenol hydroxylase-like C-terminal dimerisation" evidence="6">
    <location>
        <begin position="488"/>
        <end position="693"/>
    </location>
</feature>
<protein>
    <recommendedName>
        <fullName evidence="9">Phenol 2-monooxygenase</fullName>
    </recommendedName>
</protein>